<organism evidence="1 2">
    <name type="scientific">Streptococcus macacae NCTC 11558</name>
    <dbReference type="NCBI Taxonomy" id="764298"/>
    <lineage>
        <taxon>Bacteria</taxon>
        <taxon>Bacillati</taxon>
        <taxon>Bacillota</taxon>
        <taxon>Bacilli</taxon>
        <taxon>Lactobacillales</taxon>
        <taxon>Streptococcaceae</taxon>
        <taxon>Streptococcus</taxon>
    </lineage>
</organism>
<reference evidence="1 2" key="1">
    <citation type="journal article" date="2014" name="Int. J. Syst. Evol. Microbiol.">
        <title>Phylogenomics and the dynamic genome evolution of the genus Streptococcus.</title>
        <authorList>
            <consortium name="The Broad Institute Genome Sequencing Platform"/>
            <person name="Richards V.P."/>
            <person name="Palmer S.R."/>
            <person name="Pavinski Bitar P.D."/>
            <person name="Qin X."/>
            <person name="Weinstock G.M."/>
            <person name="Highlander S.K."/>
            <person name="Town C.D."/>
            <person name="Burne R.A."/>
            <person name="Stanhope M.J."/>
        </authorList>
    </citation>
    <scope>NUCLEOTIDE SEQUENCE [LARGE SCALE GENOMIC DNA]</scope>
    <source>
        <strain evidence="1 2">NCTC 11558</strain>
    </source>
</reference>
<dbReference type="Proteomes" id="UP000003573">
    <property type="component" value="Unassembled WGS sequence"/>
</dbReference>
<accession>G5JYS3</accession>
<gene>
    <name evidence="1" type="ORF">STRMA_0337</name>
</gene>
<comment type="caution">
    <text evidence="1">The sequence shown here is derived from an EMBL/GenBank/DDBJ whole genome shotgun (WGS) entry which is preliminary data.</text>
</comment>
<dbReference type="EMBL" id="AEUW02000001">
    <property type="protein sequence ID" value="EHJ52614.1"/>
    <property type="molecule type" value="Genomic_DNA"/>
</dbReference>
<dbReference type="AlphaFoldDB" id="G5JYS3"/>
<evidence type="ECO:0000313" key="2">
    <source>
        <dbReference type="Proteomes" id="UP000003573"/>
    </source>
</evidence>
<protein>
    <submittedName>
        <fullName evidence="1">Uncharacterized protein</fullName>
    </submittedName>
</protein>
<name>G5JYS3_9STRE</name>
<keyword evidence="2" id="KW-1185">Reference proteome</keyword>
<dbReference type="STRING" id="764298.STRMA_0337"/>
<evidence type="ECO:0000313" key="1">
    <source>
        <dbReference type="EMBL" id="EHJ52614.1"/>
    </source>
</evidence>
<proteinExistence type="predicted"/>
<sequence length="97" mass="10274">MAIEKDIEEIQEALKEMRKEQERTVIKAMVAAARGKISTIDAVLLGSLEGLSSDLKSRAASKVSGAVEPALEGLAADRALEQASALPEPRFSNPVIG</sequence>